<proteinExistence type="predicted"/>
<protein>
    <submittedName>
        <fullName evidence="1">Uncharacterized protein</fullName>
    </submittedName>
</protein>
<dbReference type="EMBL" id="LAZR01032295">
    <property type="protein sequence ID" value="KKL51310.1"/>
    <property type="molecule type" value="Genomic_DNA"/>
</dbReference>
<organism evidence="1">
    <name type="scientific">marine sediment metagenome</name>
    <dbReference type="NCBI Taxonomy" id="412755"/>
    <lineage>
        <taxon>unclassified sequences</taxon>
        <taxon>metagenomes</taxon>
        <taxon>ecological metagenomes</taxon>
    </lineage>
</organism>
<dbReference type="AlphaFoldDB" id="A0A0F9F256"/>
<gene>
    <name evidence="1" type="ORF">LCGC14_2296720</name>
</gene>
<evidence type="ECO:0000313" key="1">
    <source>
        <dbReference type="EMBL" id="KKL51310.1"/>
    </source>
</evidence>
<accession>A0A0F9F256</accession>
<reference evidence="1" key="1">
    <citation type="journal article" date="2015" name="Nature">
        <title>Complex archaea that bridge the gap between prokaryotes and eukaryotes.</title>
        <authorList>
            <person name="Spang A."/>
            <person name="Saw J.H."/>
            <person name="Jorgensen S.L."/>
            <person name="Zaremba-Niedzwiedzka K."/>
            <person name="Martijn J."/>
            <person name="Lind A.E."/>
            <person name="van Eijk R."/>
            <person name="Schleper C."/>
            <person name="Guy L."/>
            <person name="Ettema T.J."/>
        </authorList>
    </citation>
    <scope>NUCLEOTIDE SEQUENCE</scope>
</reference>
<sequence>MTRIYFVRTKMSGKPVSKYKSFPTKDKAFGYAKKKSKTDFGIDIIR</sequence>
<name>A0A0F9F256_9ZZZZ</name>
<comment type="caution">
    <text evidence="1">The sequence shown here is derived from an EMBL/GenBank/DDBJ whole genome shotgun (WGS) entry which is preliminary data.</text>
</comment>